<name>A0A2U0I3Z5_9FLAO</name>
<dbReference type="EMBL" id="QEHR01000003">
    <property type="protein sequence ID" value="PVW15794.1"/>
    <property type="molecule type" value="Genomic_DNA"/>
</dbReference>
<accession>A0A2U0I3Z5</accession>
<dbReference type="AlphaFoldDB" id="A0A2U0I3Z5"/>
<dbReference type="RefSeq" id="WP_116693817.1">
    <property type="nucleotide sequence ID" value="NZ_QEHR01000003.1"/>
</dbReference>
<sequence>MRKLFLLLAFFSIIGCSEDDTIQDETNEEVSIDTKMVTINIILPQNSTLNTDNLILSSLFTESESITDGKGEVEVFVNDGMEIVLVTDNEDNLIMMRYINPAEGDEFTIDSKTTAQTVAMFHPWSMHLSAQAKQEAFEEIAMMPGFEAYHNIIISYINNYQETNILENNEVLSAIDDFQGTILNRDLEINKLPLIFSANSDNITITNKKSSLAYNLIITDENIENVGDAYVLNGINKELISWNTTLSLLQGNFDIFQPTEISFPTPTATQQYSLRADPWQGDAAWINGNNITSKLIGIFSTSLAGVYNSLACGAEIGNLFVGYASFIIQQLNNGDITIGEALTQIFTLMFDNSQNLYKIVTECSNLNTTSAAFKKMVKKLSIIGNLENGAVLFFYMFDLTLYDTEIDFCFEKTNEGVEECTIDLTGIWKMTYTTSNCTLASPGEYILFEFSNGNKFTVLDDTVEFNIPKATYSIEFNGLELSIDMQASETNTWFCSDPMEKVSTLLNETLSLSLNFDEAKNRFEGSYNFNFIETSNPNCEEINQAIYCSGSAVMVRE</sequence>
<proteinExistence type="predicted"/>
<keyword evidence="2" id="KW-1185">Reference proteome</keyword>
<evidence type="ECO:0000313" key="1">
    <source>
        <dbReference type="EMBL" id="PVW15794.1"/>
    </source>
</evidence>
<reference evidence="1 2" key="1">
    <citation type="submission" date="2018-04" db="EMBL/GenBank/DDBJ databases">
        <title>Marixanthomonas spongiae HN-E44 sp. nov., isolated from a marine sponge.</title>
        <authorList>
            <person name="Luo L."/>
            <person name="Zhuang L."/>
        </authorList>
    </citation>
    <scope>NUCLEOTIDE SEQUENCE [LARGE SCALE GENOMIC DNA]</scope>
    <source>
        <strain evidence="1 2">HN-E44</strain>
    </source>
</reference>
<evidence type="ECO:0008006" key="3">
    <source>
        <dbReference type="Google" id="ProtNLM"/>
    </source>
</evidence>
<protein>
    <recommendedName>
        <fullName evidence="3">Lipoprotein</fullName>
    </recommendedName>
</protein>
<organism evidence="1 2">
    <name type="scientific">Marixanthomonas spongiae</name>
    <dbReference type="NCBI Taxonomy" id="2174845"/>
    <lineage>
        <taxon>Bacteria</taxon>
        <taxon>Pseudomonadati</taxon>
        <taxon>Bacteroidota</taxon>
        <taxon>Flavobacteriia</taxon>
        <taxon>Flavobacteriales</taxon>
        <taxon>Flavobacteriaceae</taxon>
        <taxon>Marixanthomonas</taxon>
    </lineage>
</organism>
<dbReference type="OrthoDB" id="1447243at2"/>
<dbReference type="PROSITE" id="PS51257">
    <property type="entry name" value="PROKAR_LIPOPROTEIN"/>
    <property type="match status" value="1"/>
</dbReference>
<comment type="caution">
    <text evidence="1">The sequence shown here is derived from an EMBL/GenBank/DDBJ whole genome shotgun (WGS) entry which is preliminary data.</text>
</comment>
<gene>
    <name evidence="1" type="ORF">DDV96_05875</name>
</gene>
<evidence type="ECO:0000313" key="2">
    <source>
        <dbReference type="Proteomes" id="UP000245962"/>
    </source>
</evidence>
<dbReference type="Proteomes" id="UP000245962">
    <property type="component" value="Unassembled WGS sequence"/>
</dbReference>